<evidence type="ECO:0000313" key="5">
    <source>
        <dbReference type="Proteomes" id="UP000261284"/>
    </source>
</evidence>
<dbReference type="OrthoDB" id="9816001at2"/>
<keyword evidence="2" id="KW-0732">Signal</keyword>
<evidence type="ECO:0000259" key="3">
    <source>
        <dbReference type="Pfam" id="PF03629"/>
    </source>
</evidence>
<dbReference type="RefSeq" id="WP_116849054.1">
    <property type="nucleotide sequence ID" value="NZ_QTJU01000009.1"/>
</dbReference>
<protein>
    <recommendedName>
        <fullName evidence="3">Sialate O-acetylesterase domain-containing protein</fullName>
    </recommendedName>
</protein>
<dbReference type="InterPro" id="IPR013783">
    <property type="entry name" value="Ig-like_fold"/>
</dbReference>
<dbReference type="InterPro" id="IPR039329">
    <property type="entry name" value="SIAE"/>
</dbReference>
<evidence type="ECO:0000313" key="4">
    <source>
        <dbReference type="EMBL" id="RFM26549.1"/>
    </source>
</evidence>
<dbReference type="EMBL" id="QTJU01000009">
    <property type="protein sequence ID" value="RFM26549.1"/>
    <property type="molecule type" value="Genomic_DNA"/>
</dbReference>
<gene>
    <name evidence="4" type="ORF">DXN05_19970</name>
</gene>
<dbReference type="Gene3D" id="3.40.50.1110">
    <property type="entry name" value="SGNH hydrolase"/>
    <property type="match status" value="2"/>
</dbReference>
<sequence>MKKNLLLAASLLLGVSAFSTVRLPNIFGSGMVLQRGKPITVWGWADKGEQVTVQFNHQSKTVTTGADGKWMVQLRAEQAGGPYTLQVNGTNSITLSDVLMGDVWICSGQSNMEFHVSGVVNAKQEIQQINNPNIRHFYLPRTVSGTPKDDVDKSAWLPANPANAGDFTAVGYFFAEALYQKLHVPIGLIHTSWGGTDVETWISPDGIAGDPQLKQAVATVKPGDVEALAKRQHEKMMQLIQQLQNGLPAPGATASWNQADFNDQSWPVMALPALWETKQLVNFDGTAWFRKTITVDAADAGKTAVLSLGTIDDIDDSYVNGVHVGSSKVYNDKRVYTIPAGVLKAGKNVIAVKVLDTGGGGGIYGDAAEMFLDVNGHKQSLTGNWSFQVEAISTISTSVGPNSMPSLLYNAMINPLLPLSVKGAIWYQGENNAGRAYQYRTSFPLMITDWRKHFKQGNFPFYFVQLASFNSAGGNANGSTWAELREAQTRTLSLPATGMAVTTDIGESKDIHPKNKQDVGKRLAAVALHNTYGLSSEYTGPVYASMKTSGSQVTLSFTHAEGMQTKTGTDVLKGFYVAGADKQFYPAAATIHGSTVVVSAANVAHPVAVRYAWADDAGEANLFNNAGFPAVPFRTDQWKGITEGKVYTLAK</sequence>
<dbReference type="SUPFAM" id="SSF49785">
    <property type="entry name" value="Galactose-binding domain-like"/>
    <property type="match status" value="1"/>
</dbReference>
<evidence type="ECO:0000256" key="2">
    <source>
        <dbReference type="SAM" id="SignalP"/>
    </source>
</evidence>
<dbReference type="PANTHER" id="PTHR22901">
    <property type="entry name" value="SIALATE O-ACETYLESTERASE"/>
    <property type="match status" value="1"/>
</dbReference>
<dbReference type="GO" id="GO:0001681">
    <property type="term" value="F:sialate O-acetylesterase activity"/>
    <property type="evidence" value="ECO:0007669"/>
    <property type="project" value="InterPro"/>
</dbReference>
<organism evidence="4 5">
    <name type="scientific">Deminuibacter soli</name>
    <dbReference type="NCBI Taxonomy" id="2291815"/>
    <lineage>
        <taxon>Bacteria</taxon>
        <taxon>Pseudomonadati</taxon>
        <taxon>Bacteroidota</taxon>
        <taxon>Chitinophagia</taxon>
        <taxon>Chitinophagales</taxon>
        <taxon>Chitinophagaceae</taxon>
        <taxon>Deminuibacter</taxon>
    </lineage>
</organism>
<feature type="domain" description="Sialate O-acetylesterase" evidence="3">
    <location>
        <begin position="407"/>
        <end position="527"/>
    </location>
</feature>
<dbReference type="AlphaFoldDB" id="A0A3E1NF12"/>
<feature type="signal peptide" evidence="2">
    <location>
        <begin position="1"/>
        <end position="19"/>
    </location>
</feature>
<dbReference type="InterPro" id="IPR036514">
    <property type="entry name" value="SGNH_hydro_sf"/>
</dbReference>
<dbReference type="PANTHER" id="PTHR22901:SF0">
    <property type="entry name" value="SIALATE O-ACETYLESTERASE"/>
    <property type="match status" value="1"/>
</dbReference>
<dbReference type="GO" id="GO:0005975">
    <property type="term" value="P:carbohydrate metabolic process"/>
    <property type="evidence" value="ECO:0007669"/>
    <property type="project" value="InterPro"/>
</dbReference>
<name>A0A3E1NF12_9BACT</name>
<comment type="caution">
    <text evidence="4">The sequence shown here is derived from an EMBL/GenBank/DDBJ whole genome shotgun (WGS) entry which is preliminary data.</text>
</comment>
<dbReference type="InterPro" id="IPR008979">
    <property type="entry name" value="Galactose-bd-like_sf"/>
</dbReference>
<dbReference type="Gene3D" id="2.60.40.10">
    <property type="entry name" value="Immunoglobulins"/>
    <property type="match status" value="1"/>
</dbReference>
<accession>A0A3E1NF12</accession>
<reference evidence="4 5" key="1">
    <citation type="submission" date="2018-08" db="EMBL/GenBank/DDBJ databases">
        <title>Chitinophagaceae sp. K23C18032701, a novel bacterium isolated from forest soil.</title>
        <authorList>
            <person name="Wang C."/>
        </authorList>
    </citation>
    <scope>NUCLEOTIDE SEQUENCE [LARGE SCALE GENOMIC DNA]</scope>
    <source>
        <strain evidence="4 5">K23C18032701</strain>
    </source>
</reference>
<proteinExistence type="predicted"/>
<keyword evidence="5" id="KW-1185">Reference proteome</keyword>
<dbReference type="GO" id="GO:0004553">
    <property type="term" value="F:hydrolase activity, hydrolyzing O-glycosyl compounds"/>
    <property type="evidence" value="ECO:0007669"/>
    <property type="project" value="InterPro"/>
</dbReference>
<feature type="domain" description="Sialate O-acetylesterase" evidence="3">
    <location>
        <begin position="102"/>
        <end position="204"/>
    </location>
</feature>
<keyword evidence="1" id="KW-0378">Hydrolase</keyword>
<feature type="chain" id="PRO_5017541573" description="Sialate O-acetylesterase domain-containing protein" evidence="2">
    <location>
        <begin position="20"/>
        <end position="651"/>
    </location>
</feature>
<dbReference type="InterPro" id="IPR005181">
    <property type="entry name" value="SASA"/>
</dbReference>
<dbReference type="Pfam" id="PF03629">
    <property type="entry name" value="SASA"/>
    <property type="match status" value="2"/>
</dbReference>
<evidence type="ECO:0000256" key="1">
    <source>
        <dbReference type="ARBA" id="ARBA00022801"/>
    </source>
</evidence>
<dbReference type="Proteomes" id="UP000261284">
    <property type="component" value="Unassembled WGS sequence"/>
</dbReference>
<dbReference type="SUPFAM" id="SSF52266">
    <property type="entry name" value="SGNH hydrolase"/>
    <property type="match status" value="1"/>
</dbReference>